<dbReference type="Gene3D" id="3.40.50.300">
    <property type="entry name" value="P-loop containing nucleotide triphosphate hydrolases"/>
    <property type="match status" value="1"/>
</dbReference>
<evidence type="ECO:0000313" key="5">
    <source>
        <dbReference type="Proteomes" id="UP001237501"/>
    </source>
</evidence>
<dbReference type="GO" id="GO:0005524">
    <property type="term" value="F:ATP binding"/>
    <property type="evidence" value="ECO:0007669"/>
    <property type="project" value="UniProtKB-KW"/>
</dbReference>
<evidence type="ECO:0000256" key="1">
    <source>
        <dbReference type="ARBA" id="ARBA00022741"/>
    </source>
</evidence>
<reference evidence="4" key="1">
    <citation type="journal article" date="2023" name="Antibiotics">
        <title>Genomic Characterization of Antibiotic-Resistant Campylobacterales Isolated from Chilean Poultry Meat.</title>
        <authorList>
            <person name="Concha-Toloza M."/>
            <person name="Lopez-Cantillo M."/>
            <person name="Molina-Mora J.A."/>
            <person name="Collado L."/>
        </authorList>
    </citation>
    <scope>NUCLEOTIDE SEQUENCE</scope>
    <source>
        <strain evidence="4">FR1p153A2</strain>
    </source>
</reference>
<feature type="domain" description="ABC transporter" evidence="3">
    <location>
        <begin position="3"/>
        <end position="234"/>
    </location>
</feature>
<reference evidence="4" key="2">
    <citation type="submission" date="2023-02" db="EMBL/GenBank/DDBJ databases">
        <authorList>
            <person name="Concha-Toloza M."/>
            <person name="Lopez-Cantillo M."/>
            <person name="Molina-Mora J."/>
            <person name="Collado L."/>
        </authorList>
    </citation>
    <scope>NUCLEOTIDE SEQUENCE</scope>
    <source>
        <strain evidence="4">FR1p153A2</strain>
    </source>
</reference>
<name>A0AAW6VGM7_9BACT</name>
<dbReference type="PROSITE" id="PS50893">
    <property type="entry name" value="ABC_TRANSPORTER_2"/>
    <property type="match status" value="1"/>
</dbReference>
<dbReference type="SUPFAM" id="SSF52540">
    <property type="entry name" value="P-loop containing nucleoside triphosphate hydrolases"/>
    <property type="match status" value="1"/>
</dbReference>
<dbReference type="AlphaFoldDB" id="A0AAW6VGM7"/>
<dbReference type="PANTHER" id="PTHR43582:SF2">
    <property type="entry name" value="LINEARMYCIN RESISTANCE ATP-BINDING PROTEIN LNRL"/>
    <property type="match status" value="1"/>
</dbReference>
<keyword evidence="1" id="KW-0547">Nucleotide-binding</keyword>
<dbReference type="PANTHER" id="PTHR43582">
    <property type="entry name" value="LINEARMYCIN RESISTANCE ATP-BINDING PROTEIN LNRL"/>
    <property type="match status" value="1"/>
</dbReference>
<dbReference type="RefSeq" id="WP_046992645.1">
    <property type="nucleotide sequence ID" value="NZ_CABVRK010000010.1"/>
</dbReference>
<proteinExistence type="predicted"/>
<dbReference type="EMBL" id="JAQTJK010000004">
    <property type="protein sequence ID" value="MDK2041055.1"/>
    <property type="molecule type" value="Genomic_DNA"/>
</dbReference>
<evidence type="ECO:0000313" key="4">
    <source>
        <dbReference type="EMBL" id="MDK2041055.1"/>
    </source>
</evidence>
<gene>
    <name evidence="4" type="ORF">PT517_04580</name>
</gene>
<dbReference type="Pfam" id="PF00005">
    <property type="entry name" value="ABC_tran"/>
    <property type="match status" value="1"/>
</dbReference>
<sequence length="244" mass="28001">MSIVIEDLNKSYQNTKILEDLNLQVNSSTIFGLLGPNGAGKTTLLSILNNLTKKDSGNIKIYNYDLDSDEKNIKSISSYIPQTYAFYPNLTTYENLEFFGALYGLKSKNLQDKIYDVIRSCSLEKYTHKKAFTFSGGVKRRLNIAIGLLNSPKILYLDEPTVGIDPHSRKYILDIIKEINITKELTIFYTSHYMDEIEYLCDEIAILDNKKIIIQDSIKNLKANNSYEKLDELFFDITKESLRD</sequence>
<accession>A0AAW6VGM7</accession>
<evidence type="ECO:0000256" key="2">
    <source>
        <dbReference type="ARBA" id="ARBA00022840"/>
    </source>
</evidence>
<protein>
    <submittedName>
        <fullName evidence="4">ABC transporter ATP-binding protein</fullName>
    </submittedName>
</protein>
<dbReference type="InterPro" id="IPR003593">
    <property type="entry name" value="AAA+_ATPase"/>
</dbReference>
<organism evidence="4 5">
    <name type="scientific">Aliarcobacter butzleri</name>
    <dbReference type="NCBI Taxonomy" id="28197"/>
    <lineage>
        <taxon>Bacteria</taxon>
        <taxon>Pseudomonadati</taxon>
        <taxon>Campylobacterota</taxon>
        <taxon>Epsilonproteobacteria</taxon>
        <taxon>Campylobacterales</taxon>
        <taxon>Arcobacteraceae</taxon>
        <taxon>Aliarcobacter</taxon>
    </lineage>
</organism>
<keyword evidence="2 4" id="KW-0067">ATP-binding</keyword>
<dbReference type="GO" id="GO:0016887">
    <property type="term" value="F:ATP hydrolysis activity"/>
    <property type="evidence" value="ECO:0007669"/>
    <property type="project" value="InterPro"/>
</dbReference>
<evidence type="ECO:0000259" key="3">
    <source>
        <dbReference type="PROSITE" id="PS50893"/>
    </source>
</evidence>
<dbReference type="Proteomes" id="UP001237501">
    <property type="component" value="Unassembled WGS sequence"/>
</dbReference>
<dbReference type="SMART" id="SM00382">
    <property type="entry name" value="AAA"/>
    <property type="match status" value="1"/>
</dbReference>
<dbReference type="InterPro" id="IPR027417">
    <property type="entry name" value="P-loop_NTPase"/>
</dbReference>
<comment type="caution">
    <text evidence="4">The sequence shown here is derived from an EMBL/GenBank/DDBJ whole genome shotgun (WGS) entry which is preliminary data.</text>
</comment>
<dbReference type="InterPro" id="IPR003439">
    <property type="entry name" value="ABC_transporter-like_ATP-bd"/>
</dbReference>